<sequence>MKGRRKPNRKEPWRPEFFDMYVQAYDLNQLYNTQFLFYMVISYFGILRISELRILKTEDITLDEENHRLKLHIRFSKTNQTGVGSDIFIYENDKNYSPYKLYKMLNKNFENNEYIVDLMGSQLRHHLKIILKHIGLNDTEYSWHSFRRGGAYQASLNGVPDCENKKHGRWLSEAYIRYVDVNPEKAGLNIINKI</sequence>
<evidence type="ECO:0000313" key="2">
    <source>
        <dbReference type="EMBL" id="KAK8840153.1"/>
    </source>
</evidence>
<dbReference type="PANTHER" id="PTHR34605">
    <property type="entry name" value="PHAGE_INTEGRASE DOMAIN-CONTAINING PROTEIN"/>
    <property type="match status" value="1"/>
</dbReference>
<evidence type="ECO:0000256" key="1">
    <source>
        <dbReference type="ARBA" id="ARBA00023172"/>
    </source>
</evidence>
<keyword evidence="1" id="KW-0233">DNA recombination</keyword>
<organism evidence="2 3">
    <name type="scientific">Tritrichomonas musculus</name>
    <dbReference type="NCBI Taxonomy" id="1915356"/>
    <lineage>
        <taxon>Eukaryota</taxon>
        <taxon>Metamonada</taxon>
        <taxon>Parabasalia</taxon>
        <taxon>Tritrichomonadida</taxon>
        <taxon>Tritrichomonadidae</taxon>
        <taxon>Tritrichomonas</taxon>
    </lineage>
</organism>
<evidence type="ECO:0008006" key="4">
    <source>
        <dbReference type="Google" id="ProtNLM"/>
    </source>
</evidence>
<dbReference type="SUPFAM" id="SSF56349">
    <property type="entry name" value="DNA breaking-rejoining enzymes"/>
    <property type="match status" value="1"/>
</dbReference>
<dbReference type="PANTHER" id="PTHR34605:SF4">
    <property type="entry name" value="DNA ADENINE METHYLTRANSFERASE"/>
    <property type="match status" value="1"/>
</dbReference>
<evidence type="ECO:0000313" key="3">
    <source>
        <dbReference type="Proteomes" id="UP001470230"/>
    </source>
</evidence>
<accession>A0ABR2H2R9</accession>
<reference evidence="2 3" key="1">
    <citation type="submission" date="2024-04" db="EMBL/GenBank/DDBJ databases">
        <title>Tritrichomonas musculus Genome.</title>
        <authorList>
            <person name="Alves-Ferreira E."/>
            <person name="Grigg M."/>
            <person name="Lorenzi H."/>
            <person name="Galac M."/>
        </authorList>
    </citation>
    <scope>NUCLEOTIDE SEQUENCE [LARGE SCALE GENOMIC DNA]</scope>
    <source>
        <strain evidence="2 3">EAF2021</strain>
    </source>
</reference>
<dbReference type="InterPro" id="IPR013762">
    <property type="entry name" value="Integrase-like_cat_sf"/>
</dbReference>
<comment type="caution">
    <text evidence="2">The sequence shown here is derived from an EMBL/GenBank/DDBJ whole genome shotgun (WGS) entry which is preliminary data.</text>
</comment>
<keyword evidence="3" id="KW-1185">Reference proteome</keyword>
<dbReference type="EMBL" id="JAPFFF010000048">
    <property type="protein sequence ID" value="KAK8840153.1"/>
    <property type="molecule type" value="Genomic_DNA"/>
</dbReference>
<gene>
    <name evidence="2" type="ORF">M9Y10_031092</name>
</gene>
<name>A0ABR2H2R9_9EUKA</name>
<protein>
    <recommendedName>
        <fullName evidence="4">Tyr recombinase domain-containing protein</fullName>
    </recommendedName>
</protein>
<dbReference type="InterPro" id="IPR011010">
    <property type="entry name" value="DNA_brk_join_enz"/>
</dbReference>
<proteinExistence type="predicted"/>
<dbReference type="Proteomes" id="UP001470230">
    <property type="component" value="Unassembled WGS sequence"/>
</dbReference>
<dbReference type="InterPro" id="IPR052925">
    <property type="entry name" value="Phage_Integrase-like_Recomb"/>
</dbReference>
<dbReference type="Gene3D" id="1.10.443.10">
    <property type="entry name" value="Intergrase catalytic core"/>
    <property type="match status" value="1"/>
</dbReference>